<name>A0AAD9V762_ACRCE</name>
<evidence type="ECO:0000259" key="5">
    <source>
        <dbReference type="PROSITE" id="PS51634"/>
    </source>
</evidence>
<dbReference type="InterPro" id="IPR005172">
    <property type="entry name" value="CRC"/>
</dbReference>
<evidence type="ECO:0000256" key="2">
    <source>
        <dbReference type="ARBA" id="ARBA00007267"/>
    </source>
</evidence>
<dbReference type="GO" id="GO:0006355">
    <property type="term" value="P:regulation of DNA-templated transcription"/>
    <property type="evidence" value="ECO:0007669"/>
    <property type="project" value="TreeGrafter"/>
</dbReference>
<protein>
    <submittedName>
        <fullName evidence="6">Protein lin-54-like protein</fullName>
    </submittedName>
</protein>
<reference evidence="6" key="2">
    <citation type="journal article" date="2023" name="Science">
        <title>Genomic signatures of disease resistance in endangered staghorn corals.</title>
        <authorList>
            <person name="Vollmer S.V."/>
            <person name="Selwyn J.D."/>
            <person name="Despard B.A."/>
            <person name="Roesel C.L."/>
        </authorList>
    </citation>
    <scope>NUCLEOTIDE SEQUENCE</scope>
    <source>
        <strain evidence="6">K2</strain>
    </source>
</reference>
<gene>
    <name evidence="6" type="ORF">P5673_012797</name>
</gene>
<dbReference type="InterPro" id="IPR028307">
    <property type="entry name" value="Lin-54_fam"/>
</dbReference>
<dbReference type="Pfam" id="PF03638">
    <property type="entry name" value="TCR"/>
    <property type="match status" value="2"/>
</dbReference>
<comment type="caution">
    <text evidence="6">The sequence shown here is derived from an EMBL/GenBank/DDBJ whole genome shotgun (WGS) entry which is preliminary data.</text>
</comment>
<feature type="region of interest" description="Disordered" evidence="4">
    <location>
        <begin position="359"/>
        <end position="382"/>
    </location>
</feature>
<feature type="compositionally biased region" description="Low complexity" evidence="4">
    <location>
        <begin position="359"/>
        <end position="375"/>
    </location>
</feature>
<comment type="similarity">
    <text evidence="2">Belongs to the lin-54 family.</text>
</comment>
<dbReference type="Proteomes" id="UP001249851">
    <property type="component" value="Unassembled WGS sequence"/>
</dbReference>
<dbReference type="EMBL" id="JARQWQ010000024">
    <property type="protein sequence ID" value="KAK2563793.1"/>
    <property type="molecule type" value="Genomic_DNA"/>
</dbReference>
<organism evidence="6 7">
    <name type="scientific">Acropora cervicornis</name>
    <name type="common">Staghorn coral</name>
    <dbReference type="NCBI Taxonomy" id="6130"/>
    <lineage>
        <taxon>Eukaryota</taxon>
        <taxon>Metazoa</taxon>
        <taxon>Cnidaria</taxon>
        <taxon>Anthozoa</taxon>
        <taxon>Hexacorallia</taxon>
        <taxon>Scleractinia</taxon>
        <taxon>Astrocoeniina</taxon>
        <taxon>Acroporidae</taxon>
        <taxon>Acropora</taxon>
    </lineage>
</organism>
<keyword evidence="7" id="KW-1185">Reference proteome</keyword>
<comment type="subcellular location">
    <subcellularLocation>
        <location evidence="1">Nucleus</location>
    </subcellularLocation>
</comment>
<dbReference type="PANTHER" id="PTHR12446:SF34">
    <property type="entry name" value="PROTEIN LIN-54 HOMOLOG"/>
    <property type="match status" value="1"/>
</dbReference>
<dbReference type="GO" id="GO:0005634">
    <property type="term" value="C:nucleus"/>
    <property type="evidence" value="ECO:0007669"/>
    <property type="project" value="UniProtKB-SubCell"/>
</dbReference>
<accession>A0AAD9V762</accession>
<sequence>MKKGPSICMEKIITVKREPIDDAYPTSPSTKTTSTAVATATTTAPAQTLMTKTTPAASLGTATATSGVVTGTASATAVTPSPGAVAPEHKIFYIQPKPELSKTQCTVVSVMQGPSGTTSSTKAVVANAHSKQPVVVISGSPIKLTPLSRAGAALGAGQASSSVGNNITCTLVHVQPLNATSKQNIAPKAGASPSKTPVPLQIQKLVPISVAANSLAKIQPGTTPQFTMAAAPTTSVRHIAPKVSIVSAVPGSQTVRLTTPSLQVRNIAPAEKPAQVPQLAPKPAVTLASSVAQQPRLIVPALPSSMSQISGVTGATAAGNVQFPHGVLSGGVVYLPQQALAPGGFPIAVPMQTSALTTSAQTSMTVNGSSAESSPPSRPRKPCNCTKSQCLKLYCDCFANGEFCNNCNCVNCSNNMERENERSKAIKACLDRNPLAFHPKIGKGRGDSDRRHNKGCHCKRSGCLKNYCECYEAKILCTNLCKCTGCKNFEESPERKTLMHLADAAEVRVKQQNAARTKLESQIEDLPSRPTFLSNSGERLPFSFVTDDVVQATCQCLLAQASNAENEGKPQAMIEKMILEEFGRCLLSIIHTANGTKGKEALLQVTCIFTHIRGPFNFILSPSNWSHGNHPEAEVPECRGVASFNPGFH</sequence>
<evidence type="ECO:0000313" key="6">
    <source>
        <dbReference type="EMBL" id="KAK2563793.1"/>
    </source>
</evidence>
<evidence type="ECO:0000313" key="7">
    <source>
        <dbReference type="Proteomes" id="UP001249851"/>
    </source>
</evidence>
<feature type="domain" description="CRC" evidence="5">
    <location>
        <begin position="379"/>
        <end position="491"/>
    </location>
</feature>
<dbReference type="PANTHER" id="PTHR12446">
    <property type="entry name" value="TESMIN/TSO1-RELATED"/>
    <property type="match status" value="1"/>
</dbReference>
<dbReference type="PROSITE" id="PS51634">
    <property type="entry name" value="CRC"/>
    <property type="match status" value="1"/>
</dbReference>
<reference evidence="6" key="1">
    <citation type="journal article" date="2023" name="G3 (Bethesda)">
        <title>Whole genome assembly and annotation of the endangered Caribbean coral Acropora cervicornis.</title>
        <authorList>
            <person name="Selwyn J.D."/>
            <person name="Vollmer S.V."/>
        </authorList>
    </citation>
    <scope>NUCLEOTIDE SEQUENCE</scope>
    <source>
        <strain evidence="6">K2</strain>
    </source>
</reference>
<proteinExistence type="inferred from homology"/>
<evidence type="ECO:0000256" key="4">
    <source>
        <dbReference type="SAM" id="MobiDB-lite"/>
    </source>
</evidence>
<dbReference type="SMART" id="SM01114">
    <property type="entry name" value="CXC"/>
    <property type="match status" value="2"/>
</dbReference>
<dbReference type="AlphaFoldDB" id="A0AAD9V762"/>
<evidence type="ECO:0000256" key="3">
    <source>
        <dbReference type="ARBA" id="ARBA00023242"/>
    </source>
</evidence>
<evidence type="ECO:0000256" key="1">
    <source>
        <dbReference type="ARBA" id="ARBA00004123"/>
    </source>
</evidence>
<dbReference type="InterPro" id="IPR033467">
    <property type="entry name" value="Tesmin/TSO1-like_CXC"/>
</dbReference>
<keyword evidence="3" id="KW-0539">Nucleus</keyword>